<evidence type="ECO:0000256" key="2">
    <source>
        <dbReference type="SAM" id="MobiDB-lite"/>
    </source>
</evidence>
<name>A0A2W4YWQ8_9SPHN</name>
<feature type="domain" description="Organic solvent tolerance-like N-terminal" evidence="4">
    <location>
        <begin position="36"/>
        <end position="144"/>
    </location>
</feature>
<feature type="signal peptide" evidence="3">
    <location>
        <begin position="1"/>
        <end position="24"/>
    </location>
</feature>
<dbReference type="InterPro" id="IPR052037">
    <property type="entry name" value="LPS_export_LptA"/>
</dbReference>
<dbReference type="Proteomes" id="UP000248614">
    <property type="component" value="Unassembled WGS sequence"/>
</dbReference>
<organism evidence="5 6">
    <name type="scientific">Sphingomonas hengshuiensis</name>
    <dbReference type="NCBI Taxonomy" id="1609977"/>
    <lineage>
        <taxon>Bacteria</taxon>
        <taxon>Pseudomonadati</taxon>
        <taxon>Pseudomonadota</taxon>
        <taxon>Alphaproteobacteria</taxon>
        <taxon>Sphingomonadales</taxon>
        <taxon>Sphingomonadaceae</taxon>
        <taxon>Sphingomonas</taxon>
    </lineage>
</organism>
<evidence type="ECO:0000313" key="5">
    <source>
        <dbReference type="EMBL" id="PZO74423.1"/>
    </source>
</evidence>
<dbReference type="GO" id="GO:0015920">
    <property type="term" value="P:lipopolysaccharide transport"/>
    <property type="evidence" value="ECO:0007669"/>
    <property type="project" value="TreeGrafter"/>
</dbReference>
<dbReference type="InterPro" id="IPR005653">
    <property type="entry name" value="OstA-like_N"/>
</dbReference>
<evidence type="ECO:0000313" key="6">
    <source>
        <dbReference type="Proteomes" id="UP000248614"/>
    </source>
</evidence>
<gene>
    <name evidence="5" type="ORF">DI632_13430</name>
</gene>
<sequence>MIRPALPGLVATLGLLAIAGSAPAQTRHDSNAPIDISANAIELQDKQQRAVFTGGAVFRQSTMTLNADRVVIAYTGQITDGAPQATRIDATGNVVLTRPDQTARSRFAVYDINRRVVTMIGGVRLTQGANTLSGGRLSIDLDTGRATIDGSGVGGGTTSGGGVQQSGGRVTGRFSVPKRN</sequence>
<evidence type="ECO:0000256" key="3">
    <source>
        <dbReference type="SAM" id="SignalP"/>
    </source>
</evidence>
<dbReference type="GO" id="GO:0009279">
    <property type="term" value="C:cell outer membrane"/>
    <property type="evidence" value="ECO:0007669"/>
    <property type="project" value="TreeGrafter"/>
</dbReference>
<dbReference type="PANTHER" id="PTHR36504:SF1">
    <property type="entry name" value="LIPOPOLYSACCHARIDE EXPORT SYSTEM PROTEIN LPTA"/>
    <property type="match status" value="1"/>
</dbReference>
<dbReference type="AlphaFoldDB" id="A0A2W4YWQ8"/>
<evidence type="ECO:0000259" key="4">
    <source>
        <dbReference type="Pfam" id="PF03968"/>
    </source>
</evidence>
<protein>
    <submittedName>
        <fullName evidence="5">OstA family protein</fullName>
    </submittedName>
</protein>
<feature type="region of interest" description="Disordered" evidence="2">
    <location>
        <begin position="151"/>
        <end position="180"/>
    </location>
</feature>
<feature type="compositionally biased region" description="Gly residues" evidence="2">
    <location>
        <begin position="151"/>
        <end position="165"/>
    </location>
</feature>
<dbReference type="GO" id="GO:0030288">
    <property type="term" value="C:outer membrane-bounded periplasmic space"/>
    <property type="evidence" value="ECO:0007669"/>
    <property type="project" value="TreeGrafter"/>
</dbReference>
<dbReference type="PANTHER" id="PTHR36504">
    <property type="entry name" value="LIPOPOLYSACCHARIDE EXPORT SYSTEM PROTEIN LPTA"/>
    <property type="match status" value="1"/>
</dbReference>
<dbReference type="EMBL" id="QFNF01000042">
    <property type="protein sequence ID" value="PZO74423.1"/>
    <property type="molecule type" value="Genomic_DNA"/>
</dbReference>
<keyword evidence="1 3" id="KW-0732">Signal</keyword>
<evidence type="ECO:0000256" key="1">
    <source>
        <dbReference type="ARBA" id="ARBA00022729"/>
    </source>
</evidence>
<accession>A0A2W4YWQ8</accession>
<feature type="chain" id="PRO_5016073594" evidence="3">
    <location>
        <begin position="25"/>
        <end position="180"/>
    </location>
</feature>
<dbReference type="Pfam" id="PF03968">
    <property type="entry name" value="LptD_N"/>
    <property type="match status" value="1"/>
</dbReference>
<dbReference type="Gene3D" id="2.60.450.10">
    <property type="entry name" value="Lipopolysaccharide (LPS) transport protein A like domain"/>
    <property type="match status" value="1"/>
</dbReference>
<comment type="caution">
    <text evidence="5">The sequence shown here is derived from an EMBL/GenBank/DDBJ whole genome shotgun (WGS) entry which is preliminary data.</text>
</comment>
<dbReference type="GO" id="GO:0017089">
    <property type="term" value="F:glycolipid transfer activity"/>
    <property type="evidence" value="ECO:0007669"/>
    <property type="project" value="TreeGrafter"/>
</dbReference>
<reference evidence="5 6" key="1">
    <citation type="submission" date="2017-08" db="EMBL/GenBank/DDBJ databases">
        <title>Infants hospitalized years apart are colonized by the same room-sourced microbial strains.</title>
        <authorList>
            <person name="Brooks B."/>
            <person name="Olm M.R."/>
            <person name="Firek B.A."/>
            <person name="Baker R."/>
            <person name="Thomas B.C."/>
            <person name="Morowitz M.J."/>
            <person name="Banfield J.F."/>
        </authorList>
    </citation>
    <scope>NUCLEOTIDE SEQUENCE [LARGE SCALE GENOMIC DNA]</scope>
    <source>
        <strain evidence="5">S2_018_000_R3_110</strain>
    </source>
</reference>
<proteinExistence type="predicted"/>